<dbReference type="SUPFAM" id="SSF48371">
    <property type="entry name" value="ARM repeat"/>
    <property type="match status" value="2"/>
</dbReference>
<organism evidence="9 10">
    <name type="scientific">Drosophila albomicans</name>
    <name type="common">Fruit fly</name>
    <dbReference type="NCBI Taxonomy" id="7291"/>
    <lineage>
        <taxon>Eukaryota</taxon>
        <taxon>Metazoa</taxon>
        <taxon>Ecdysozoa</taxon>
        <taxon>Arthropoda</taxon>
        <taxon>Hexapoda</taxon>
        <taxon>Insecta</taxon>
        <taxon>Pterygota</taxon>
        <taxon>Neoptera</taxon>
        <taxon>Endopterygota</taxon>
        <taxon>Diptera</taxon>
        <taxon>Brachycera</taxon>
        <taxon>Muscomorpha</taxon>
        <taxon>Ephydroidea</taxon>
        <taxon>Drosophilidae</taxon>
        <taxon>Drosophila</taxon>
    </lineage>
</organism>
<keyword evidence="6" id="KW-0653">Protein transport</keyword>
<evidence type="ECO:0000256" key="4">
    <source>
        <dbReference type="ARBA" id="ARBA00022490"/>
    </source>
</evidence>
<evidence type="ECO:0000259" key="8">
    <source>
        <dbReference type="PROSITE" id="PS50166"/>
    </source>
</evidence>
<feature type="domain" description="Importin N-terminal" evidence="8">
    <location>
        <begin position="33"/>
        <end position="101"/>
    </location>
</feature>
<evidence type="ECO:0000313" key="10">
    <source>
        <dbReference type="RefSeq" id="XP_034111358.1"/>
    </source>
</evidence>
<dbReference type="AlphaFoldDB" id="A0A6P8XFX6"/>
<dbReference type="GeneID" id="117572583"/>
<protein>
    <submittedName>
        <fullName evidence="10">Importin-4-like</fullName>
    </submittedName>
</protein>
<evidence type="ECO:0000313" key="9">
    <source>
        <dbReference type="Proteomes" id="UP000515160"/>
    </source>
</evidence>
<proteinExistence type="predicted"/>
<reference evidence="10" key="1">
    <citation type="submission" date="2025-08" db="UniProtKB">
        <authorList>
            <consortium name="RefSeq"/>
        </authorList>
    </citation>
    <scope>IDENTIFICATION</scope>
    <source>
        <strain evidence="10">15112-1751.03</strain>
        <tissue evidence="10">Whole Adult</tissue>
    </source>
</reference>
<dbReference type="PROSITE" id="PS50166">
    <property type="entry name" value="IMPORTIN_B_NT"/>
    <property type="match status" value="1"/>
</dbReference>
<evidence type="ECO:0000256" key="6">
    <source>
        <dbReference type="ARBA" id="ARBA00022927"/>
    </source>
</evidence>
<keyword evidence="5" id="KW-0677">Repeat</keyword>
<comment type="subcellular location">
    <subcellularLocation>
        <location evidence="2">Cytoplasm</location>
    </subcellularLocation>
    <subcellularLocation>
        <location evidence="1">Nucleus</location>
    </subcellularLocation>
</comment>
<evidence type="ECO:0000256" key="2">
    <source>
        <dbReference type="ARBA" id="ARBA00004496"/>
    </source>
</evidence>
<dbReference type="GO" id="GO:0006606">
    <property type="term" value="P:protein import into nucleus"/>
    <property type="evidence" value="ECO:0007669"/>
    <property type="project" value="InterPro"/>
</dbReference>
<dbReference type="RefSeq" id="XP_034111358.1">
    <property type="nucleotide sequence ID" value="XM_034255467.2"/>
</dbReference>
<dbReference type="Pfam" id="PF25574">
    <property type="entry name" value="TPR_IMB1"/>
    <property type="match status" value="1"/>
</dbReference>
<dbReference type="InterPro" id="IPR057672">
    <property type="entry name" value="TPR_IPO4/5"/>
</dbReference>
<dbReference type="GO" id="GO:0005737">
    <property type="term" value="C:cytoplasm"/>
    <property type="evidence" value="ECO:0007669"/>
    <property type="project" value="UniProtKB-SubCell"/>
</dbReference>
<keyword evidence="3" id="KW-0813">Transport</keyword>
<evidence type="ECO:0000256" key="1">
    <source>
        <dbReference type="ARBA" id="ARBA00004123"/>
    </source>
</evidence>
<dbReference type="Gene3D" id="1.25.10.10">
    <property type="entry name" value="Leucine-rich Repeat Variant"/>
    <property type="match status" value="1"/>
</dbReference>
<dbReference type="Pfam" id="PF25780">
    <property type="entry name" value="TPR_IPO5"/>
    <property type="match status" value="1"/>
</dbReference>
<evidence type="ECO:0000256" key="7">
    <source>
        <dbReference type="ARBA" id="ARBA00023242"/>
    </source>
</evidence>
<dbReference type="InterPro" id="IPR011989">
    <property type="entry name" value="ARM-like"/>
</dbReference>
<dbReference type="GO" id="GO:0031267">
    <property type="term" value="F:small GTPase binding"/>
    <property type="evidence" value="ECO:0007669"/>
    <property type="project" value="InterPro"/>
</dbReference>
<dbReference type="Pfam" id="PF03810">
    <property type="entry name" value="IBN_N"/>
    <property type="match status" value="1"/>
</dbReference>
<keyword evidence="4" id="KW-0963">Cytoplasm</keyword>
<accession>A0A6P8XFX6</accession>
<keyword evidence="9" id="KW-1185">Reference proteome</keyword>
<dbReference type="InterPro" id="IPR040122">
    <property type="entry name" value="Importin_beta"/>
</dbReference>
<evidence type="ECO:0000256" key="3">
    <source>
        <dbReference type="ARBA" id="ARBA00022448"/>
    </source>
</evidence>
<dbReference type="PANTHER" id="PTHR10527">
    <property type="entry name" value="IMPORTIN BETA"/>
    <property type="match status" value="1"/>
</dbReference>
<keyword evidence="7" id="KW-0539">Nucleus</keyword>
<evidence type="ECO:0000256" key="5">
    <source>
        <dbReference type="ARBA" id="ARBA00022737"/>
    </source>
</evidence>
<gene>
    <name evidence="10" type="primary">LOC117572583</name>
</gene>
<dbReference type="SMART" id="SM00913">
    <property type="entry name" value="IBN_N"/>
    <property type="match status" value="1"/>
</dbReference>
<dbReference type="OrthoDB" id="7862313at2759"/>
<name>A0A6P8XFX6_DROAB</name>
<dbReference type="InterPro" id="IPR001494">
    <property type="entry name" value="Importin-beta_N"/>
</dbReference>
<dbReference type="InterPro" id="IPR058584">
    <property type="entry name" value="IMB1_TNPO1-like_TPR"/>
</dbReference>
<dbReference type="InterPro" id="IPR016024">
    <property type="entry name" value="ARM-type_fold"/>
</dbReference>
<dbReference type="Proteomes" id="UP000515160">
    <property type="component" value="Chromosome 3"/>
</dbReference>
<sequence>MRHTDTLTFNMEATLDQIISELLCTDTERIRQATIELGKAHENPDTLPALCRMVVSQREPQVRQFAAVLLNKRLQKLRHWQMVPADQKESIKSGMLQALINEKEKSVKNSIAMLLGSLVRHEQEKKDSWLNELLTFIYTRCCSEDPTESELGSSIFATLTDAAPDQFVYHMESICEMFARVLLAAEAKGNLATQTIVNITMGMCALMPFVSGHTSAEQTVTKVLPLLIKAAYAFAHKGDEQEFSIVFDVVDSIAEYAPKLLNNNVKQLVEFCLETANNKQIDESIRIQVITFVGRIVRIKKKVIVKQKLLEPILGVIFEMMCCETEVDTEEEVFMGDSNNPVAASTQTLDLLALHISPEKLIPPLLQLLEPALQNPDHLRRRAAFLCIAVIAEGCTEAICNKYMQVMLNIIKSGIVDASPLVRIAAFFALGQFSEHLQPEISKYASEILPVLFDFLHQLVCELKMGNPEPKHTDRMFYALETYCQNLEENIVPHLPALMERLFETLEPQNSPHLRGMALTTISSVATAAKEHLMPYLPKIIEILQVYLVKDCPEEIFELRIGAIDTLAAITRVVGKENIIPLANDTMAYCLTMLDEGPDDPDFRRSVYNLMGALSNVVNESMSTVFPKIMDRIIESVISTNDILPVSKEDPTPEAFADAAAIDQEIDLANTDDEDDDDEDVAYHVENDYVYEKEEAIGTLKEFAANTGAAFAPYLQTAFENVYKVVEHPQDNIRKVAIEALCAFVTALHKMGDGDGVKRASSIILPKFVQIVRNDDEQTVVIHLLDVLGDLFSEVNVMAIPSQEIADQIFACIKDVLNNKLACQFNEPSGGGDEDDIEDSEFDEMLIENAGNLLPQFGKTLKPEIFSMYFGRLFPFFLSKLNKAKKNDVADHRTMVYGILAESFQSLGNCVPTYFDTVCPMFIAGVHDTEPKARQNCYYGLGELVLYGEEKSFESFPAILQALSGAIASEKNPSALDNICGAVGRMIVTNHNLVPIQQVLPVFLSNLPLREDMDELEMVIRALEVLYMQARPTLVDYLEQIMVILIDVLYKNQIAEEEKKVRAVAFLKDISTQYPDKYNNVANSSPEVVSFLQTL</sequence>